<dbReference type="AlphaFoldDB" id="A0A9Q7UWT9"/>
<name>A0A9Q7UWT9_9BURK</name>
<dbReference type="EMBL" id="LT984814">
    <property type="protein sequence ID" value="SPD68634.1"/>
    <property type="molecule type" value="Genomic_DNA"/>
</dbReference>
<feature type="compositionally biased region" description="Polar residues" evidence="1">
    <location>
        <begin position="59"/>
        <end position="71"/>
    </location>
</feature>
<organism evidence="2 3">
    <name type="scientific">Cupriavidus taiwanensis</name>
    <dbReference type="NCBI Taxonomy" id="164546"/>
    <lineage>
        <taxon>Bacteria</taxon>
        <taxon>Pseudomonadati</taxon>
        <taxon>Pseudomonadota</taxon>
        <taxon>Betaproteobacteria</taxon>
        <taxon>Burkholderiales</taxon>
        <taxon>Burkholderiaceae</taxon>
        <taxon>Cupriavidus</taxon>
    </lineage>
</organism>
<geneLocation type="plasmid" evidence="3">
    <name>cbm2636_mp</name>
</geneLocation>
<protein>
    <submittedName>
        <fullName evidence="2">Heat shock protein Hsp20</fullName>
    </submittedName>
</protein>
<dbReference type="Proteomes" id="UP000254259">
    <property type="component" value="Plasmid CBM2636_mp"/>
</dbReference>
<accession>A0A9Q7UWT9</accession>
<proteinExistence type="predicted"/>
<reference evidence="2 3" key="1">
    <citation type="submission" date="2018-01" db="EMBL/GenBank/DDBJ databases">
        <authorList>
            <person name="Clerissi C."/>
        </authorList>
    </citation>
    <scope>NUCLEOTIDE SEQUENCE [LARGE SCALE GENOMIC DNA]</scope>
    <source>
        <strain evidence="2">Cupriavidus taiwanensis SWF 66322</strain>
        <plasmid evidence="3">cbm2636_mp</plasmid>
    </source>
</reference>
<gene>
    <name evidence="2" type="ORF">CBM2636_MP21484</name>
</gene>
<evidence type="ECO:0000313" key="2">
    <source>
        <dbReference type="EMBL" id="SPD68634.1"/>
    </source>
</evidence>
<keyword evidence="2" id="KW-0614">Plasmid</keyword>
<evidence type="ECO:0000313" key="3">
    <source>
        <dbReference type="Proteomes" id="UP000254259"/>
    </source>
</evidence>
<feature type="region of interest" description="Disordered" evidence="1">
    <location>
        <begin position="45"/>
        <end position="71"/>
    </location>
</feature>
<evidence type="ECO:0000256" key="1">
    <source>
        <dbReference type="SAM" id="MobiDB-lite"/>
    </source>
</evidence>
<keyword evidence="2" id="KW-0346">Stress response</keyword>
<sequence length="71" mass="8198">MDLDLKKWAPRNWFKKEQEEQQTASSLPVQRSDFTLDNDALMVRGEKRQSRRRRKAASIVSNAPTAVSSVH</sequence>